<evidence type="ECO:0000256" key="2">
    <source>
        <dbReference type="ARBA" id="ARBA00023002"/>
    </source>
</evidence>
<proteinExistence type="inferred from homology"/>
<dbReference type="InterPro" id="IPR002347">
    <property type="entry name" value="SDR_fam"/>
</dbReference>
<feature type="non-terminal residue" evidence="3">
    <location>
        <position position="127"/>
    </location>
</feature>
<dbReference type="EMBL" id="LSSL01005810">
    <property type="protein sequence ID" value="OLY78655.1"/>
    <property type="molecule type" value="Genomic_DNA"/>
</dbReference>
<keyword evidence="2" id="KW-0560">Oxidoreductase</keyword>
<sequence length="127" mass="13540">MGFSPHETTSSTWVPTTSQKGKVALVTGASSGIGFETAKALAGLEAHVVLAGIDPEHKFDEAMRLICAATGCPPTSLEYMPLDLGSQLNIRNFADKWRQRSNTSLHILVNNAGIPGMPGLSEDGWEM</sequence>
<dbReference type="OrthoDB" id="191139at2759"/>
<evidence type="ECO:0000313" key="4">
    <source>
        <dbReference type="Proteomes" id="UP000187455"/>
    </source>
</evidence>
<dbReference type="PANTHER" id="PTHR24320:SF148">
    <property type="entry name" value="NAD(P)-BINDING ROSSMANN-FOLD SUPERFAMILY PROTEIN"/>
    <property type="match status" value="1"/>
</dbReference>
<dbReference type="STRING" id="133383.A0A1R0GP37"/>
<dbReference type="SUPFAM" id="SSF51735">
    <property type="entry name" value="NAD(P)-binding Rossmann-fold domains"/>
    <property type="match status" value="1"/>
</dbReference>
<organism evidence="3 4">
    <name type="scientific">Smittium mucronatum</name>
    <dbReference type="NCBI Taxonomy" id="133383"/>
    <lineage>
        <taxon>Eukaryota</taxon>
        <taxon>Fungi</taxon>
        <taxon>Fungi incertae sedis</taxon>
        <taxon>Zoopagomycota</taxon>
        <taxon>Kickxellomycotina</taxon>
        <taxon>Harpellomycetes</taxon>
        <taxon>Harpellales</taxon>
        <taxon>Legeriomycetaceae</taxon>
        <taxon>Smittium</taxon>
    </lineage>
</organism>
<dbReference type="InterPro" id="IPR036291">
    <property type="entry name" value="NAD(P)-bd_dom_sf"/>
</dbReference>
<keyword evidence="4" id="KW-1185">Reference proteome</keyword>
<gene>
    <name evidence="3" type="ORF">AYI68_g7292</name>
</gene>
<dbReference type="Pfam" id="PF00106">
    <property type="entry name" value="adh_short"/>
    <property type="match status" value="1"/>
</dbReference>
<dbReference type="PANTHER" id="PTHR24320">
    <property type="entry name" value="RETINOL DEHYDROGENASE"/>
    <property type="match status" value="1"/>
</dbReference>
<comment type="similarity">
    <text evidence="1">Belongs to the short-chain dehydrogenases/reductases (SDR) family.</text>
</comment>
<dbReference type="AlphaFoldDB" id="A0A1R0GP37"/>
<dbReference type="Proteomes" id="UP000187455">
    <property type="component" value="Unassembled WGS sequence"/>
</dbReference>
<comment type="caution">
    <text evidence="3">The sequence shown here is derived from an EMBL/GenBank/DDBJ whole genome shotgun (WGS) entry which is preliminary data.</text>
</comment>
<dbReference type="Gene3D" id="3.40.50.720">
    <property type="entry name" value="NAD(P)-binding Rossmann-like Domain"/>
    <property type="match status" value="1"/>
</dbReference>
<evidence type="ECO:0000313" key="3">
    <source>
        <dbReference type="EMBL" id="OLY78655.1"/>
    </source>
</evidence>
<dbReference type="PRINTS" id="PR00081">
    <property type="entry name" value="GDHRDH"/>
</dbReference>
<accession>A0A1R0GP37</accession>
<evidence type="ECO:0000256" key="1">
    <source>
        <dbReference type="ARBA" id="ARBA00006484"/>
    </source>
</evidence>
<name>A0A1R0GP37_9FUNG</name>
<dbReference type="GO" id="GO:0016491">
    <property type="term" value="F:oxidoreductase activity"/>
    <property type="evidence" value="ECO:0007669"/>
    <property type="project" value="UniProtKB-KW"/>
</dbReference>
<protein>
    <submittedName>
        <fullName evidence="3">WW domain-containing oxidoreductase</fullName>
    </submittedName>
</protein>
<reference evidence="3 4" key="1">
    <citation type="journal article" date="2016" name="Mol. Biol. Evol.">
        <title>Genome-Wide Survey of Gut Fungi (Harpellales) Reveals the First Horizontally Transferred Ubiquitin Gene from a Mosquito Host.</title>
        <authorList>
            <person name="Wang Y."/>
            <person name="White M.M."/>
            <person name="Kvist S."/>
            <person name="Moncalvo J.M."/>
        </authorList>
    </citation>
    <scope>NUCLEOTIDE SEQUENCE [LARGE SCALE GENOMIC DNA]</scope>
    <source>
        <strain evidence="3 4">ALG-7-W6</strain>
    </source>
</reference>